<proteinExistence type="predicted"/>
<sequence>MGLRLAEGVDPARIAARSGLAWEQAIDPAMLAACLEEGYLAWTPAGRLRATEEGLLRLDALLPALLR</sequence>
<feature type="domain" description="HemN C-terminal" evidence="1">
    <location>
        <begin position="1"/>
        <end position="56"/>
    </location>
</feature>
<dbReference type="EMBL" id="EQ999516">
    <property type="protein sequence ID" value="EEF21744.1"/>
    <property type="molecule type" value="Genomic_DNA"/>
</dbReference>
<evidence type="ECO:0000313" key="3">
    <source>
        <dbReference type="Proteomes" id="UP000008311"/>
    </source>
</evidence>
<dbReference type="AlphaFoldDB" id="B9TQX0"/>
<evidence type="ECO:0000313" key="2">
    <source>
        <dbReference type="EMBL" id="EEF21744.1"/>
    </source>
</evidence>
<dbReference type="InterPro" id="IPR010723">
    <property type="entry name" value="HemN_C"/>
</dbReference>
<protein>
    <recommendedName>
        <fullName evidence="1">HemN C-terminal domain-containing protein</fullName>
    </recommendedName>
</protein>
<dbReference type="InterPro" id="IPR058240">
    <property type="entry name" value="rSAM_sf"/>
</dbReference>
<dbReference type="SUPFAM" id="SSF102114">
    <property type="entry name" value="Radical SAM enzymes"/>
    <property type="match status" value="1"/>
</dbReference>
<gene>
    <name evidence="2" type="ORF">RCOM_2094990</name>
</gene>
<keyword evidence="3" id="KW-1185">Reference proteome</keyword>
<accession>B9TQX0</accession>
<reference evidence="3" key="1">
    <citation type="journal article" date="2010" name="Nat. Biotechnol.">
        <title>Draft genome sequence of the oilseed species Ricinus communis.</title>
        <authorList>
            <person name="Chan A.P."/>
            <person name="Crabtree J."/>
            <person name="Zhao Q."/>
            <person name="Lorenzi H."/>
            <person name="Orvis J."/>
            <person name="Puiu D."/>
            <person name="Melake-Berhan A."/>
            <person name="Jones K.M."/>
            <person name="Redman J."/>
            <person name="Chen G."/>
            <person name="Cahoon E.B."/>
            <person name="Gedil M."/>
            <person name="Stanke M."/>
            <person name="Haas B.J."/>
            <person name="Wortman J.R."/>
            <person name="Fraser-Liggett C.M."/>
            <person name="Ravel J."/>
            <person name="Rabinowicz P.D."/>
        </authorList>
    </citation>
    <scope>NUCLEOTIDE SEQUENCE [LARGE SCALE GENOMIC DNA]</scope>
    <source>
        <strain evidence="3">cv. Hale</strain>
    </source>
</reference>
<dbReference type="Pfam" id="PF06969">
    <property type="entry name" value="HemN_C"/>
    <property type="match status" value="1"/>
</dbReference>
<dbReference type="InParanoid" id="B9TQX0"/>
<dbReference type="Proteomes" id="UP000008311">
    <property type="component" value="Unassembled WGS sequence"/>
</dbReference>
<evidence type="ECO:0000259" key="1">
    <source>
        <dbReference type="Pfam" id="PF06969"/>
    </source>
</evidence>
<organism evidence="2 3">
    <name type="scientific">Ricinus communis</name>
    <name type="common">Castor bean</name>
    <dbReference type="NCBI Taxonomy" id="3988"/>
    <lineage>
        <taxon>Eukaryota</taxon>
        <taxon>Viridiplantae</taxon>
        <taxon>Streptophyta</taxon>
        <taxon>Embryophyta</taxon>
        <taxon>Tracheophyta</taxon>
        <taxon>Spermatophyta</taxon>
        <taxon>Magnoliopsida</taxon>
        <taxon>eudicotyledons</taxon>
        <taxon>Gunneridae</taxon>
        <taxon>Pentapetalae</taxon>
        <taxon>rosids</taxon>
        <taxon>fabids</taxon>
        <taxon>Malpighiales</taxon>
        <taxon>Euphorbiaceae</taxon>
        <taxon>Acalyphoideae</taxon>
        <taxon>Acalypheae</taxon>
        <taxon>Ricinus</taxon>
    </lineage>
</organism>
<name>B9TQX0_RICCO</name>